<dbReference type="PROSITE" id="PS50902">
    <property type="entry name" value="FLAVODOXIN_LIKE"/>
    <property type="match status" value="1"/>
</dbReference>
<accession>A0A1J1H3G9</accession>
<keyword evidence="5" id="KW-0274">FAD</keyword>
<dbReference type="InterPro" id="IPR001433">
    <property type="entry name" value="OxRdtase_FAD/NAD-bd"/>
</dbReference>
<proteinExistence type="predicted"/>
<keyword evidence="6" id="KW-0521">NADP</keyword>
<name>A0A1J1H3G9_PLARL</name>
<dbReference type="Pfam" id="PF00175">
    <property type="entry name" value="NAD_binding_1"/>
    <property type="match status" value="1"/>
</dbReference>
<sequence length="752" mass="88756">MNKSWNKILQYSIFLLLSSILCFKLQYFHLFKKLYSRLKSYFIYNKTFKNNDIKNNIKIYFGSQGGTAADFAKELSYNLNDIFNIQAEIIDLEFFNKEEIKNFGIRVFIVSTYGDGEPTDNAIEFFKWLKSLNNDNNYFRNTKYSIMGLGSRQYTHFNKVAKKLDNYLLKFKAEKISETIFGDDDDNLYHDFEIWKNKFFQELPKILDMQDIPLKIVNEDNIELNDWRYLSEIKLDIEYEENEEIDKNNNHNIFSNELIEGNDNKNCETLEESRSKSGNKNMVHLNTDIAGKFYFNHHIGKVISNKNLLKNVDQSIDGEKVNHLTISIKDISYKAADTLVILPKNPKHVVSWWLKRLNIDEKDKEKKFIFVDKNKYSKNASFSMQENISSNKNSNSNEKELSNNNDGNSICIPFPTPCSIEEALEYYCDLTSMPRVNVLKKLKCFIKDKEELKMINFILSSNKRNTFFNICKECDMTLIEFVDIYMASSHFELSPFLQLIPKNNPKSYTISSSPRDSENTITLTIRKKQYPIHSLRRTLKNLKKNDMLPKFSEQKLRELCSRRWFRGSSSFYLTEELNVYDTIKFNLKPSKFILPDNMESSNIIMIATGTGIAPFKAFISEFKYYDQIFAQNGIIKRGKRILFFGCRNREVDFLYEKEILDAKEKKYIDEAYFAFSRDHEKKIYVQDLILEKKELVWNLIQKGAYIYVCGNNDMSKDVKKTINNIPLYNKHNDKKITKKLRKSGRYIEEMWQ</sequence>
<evidence type="ECO:0000259" key="9">
    <source>
        <dbReference type="PROSITE" id="PS50902"/>
    </source>
</evidence>
<dbReference type="PRINTS" id="PR00371">
    <property type="entry name" value="FPNCR"/>
</dbReference>
<evidence type="ECO:0000256" key="3">
    <source>
        <dbReference type="ARBA" id="ARBA00022630"/>
    </source>
</evidence>
<dbReference type="VEuPathDB" id="PlasmoDB:PRELSG_0720800"/>
<evidence type="ECO:0000256" key="6">
    <source>
        <dbReference type="ARBA" id="ARBA00022857"/>
    </source>
</evidence>
<dbReference type="InterPro" id="IPR039261">
    <property type="entry name" value="FNR_nucleotide-bd"/>
</dbReference>
<keyword evidence="3" id="KW-0285">Flavoprotein</keyword>
<keyword evidence="4" id="KW-0288">FMN</keyword>
<dbReference type="GO" id="GO:0050660">
    <property type="term" value="F:flavin adenine dinucleotide binding"/>
    <property type="evidence" value="ECO:0007669"/>
    <property type="project" value="TreeGrafter"/>
</dbReference>
<evidence type="ECO:0000256" key="8">
    <source>
        <dbReference type="ARBA" id="ARBA00023797"/>
    </source>
</evidence>
<comment type="cofactor">
    <cofactor evidence="1">
        <name>FMN</name>
        <dbReference type="ChEBI" id="CHEBI:58210"/>
    </cofactor>
</comment>
<dbReference type="Pfam" id="PF00667">
    <property type="entry name" value="FAD_binding_1"/>
    <property type="match status" value="1"/>
</dbReference>
<organism evidence="10 11">
    <name type="scientific">Plasmodium relictum</name>
    <dbReference type="NCBI Taxonomy" id="85471"/>
    <lineage>
        <taxon>Eukaryota</taxon>
        <taxon>Sar</taxon>
        <taxon>Alveolata</taxon>
        <taxon>Apicomplexa</taxon>
        <taxon>Aconoidasida</taxon>
        <taxon>Haemosporida</taxon>
        <taxon>Plasmodiidae</taxon>
        <taxon>Plasmodium</taxon>
        <taxon>Plasmodium (Haemamoeba)</taxon>
    </lineage>
</organism>
<protein>
    <recommendedName>
        <fullName evidence="8">NADPH--hemoprotein reductase</fullName>
        <ecNumber evidence="8">1.6.2.4</ecNumber>
    </recommendedName>
</protein>
<dbReference type="GO" id="GO:0010181">
    <property type="term" value="F:FMN binding"/>
    <property type="evidence" value="ECO:0007669"/>
    <property type="project" value="InterPro"/>
</dbReference>
<dbReference type="Gene3D" id="1.20.990.10">
    <property type="entry name" value="NADPH-cytochrome p450 Reductase, Chain A, domain 3"/>
    <property type="match status" value="1"/>
</dbReference>
<dbReference type="GO" id="GO:0005829">
    <property type="term" value="C:cytosol"/>
    <property type="evidence" value="ECO:0007669"/>
    <property type="project" value="TreeGrafter"/>
</dbReference>
<dbReference type="EC" id="1.6.2.4" evidence="8"/>
<reference evidence="10 11" key="1">
    <citation type="submission" date="2015-04" db="EMBL/GenBank/DDBJ databases">
        <authorList>
            <consortium name="Pathogen Informatics"/>
        </authorList>
    </citation>
    <scope>NUCLEOTIDE SEQUENCE [LARGE SCALE GENOMIC DNA]</scope>
    <source>
        <strain evidence="10 11">SGS1</strain>
    </source>
</reference>
<evidence type="ECO:0000256" key="1">
    <source>
        <dbReference type="ARBA" id="ARBA00001917"/>
    </source>
</evidence>
<dbReference type="Proteomes" id="UP000220158">
    <property type="component" value="Chromosome 7"/>
</dbReference>
<dbReference type="InterPro" id="IPR008254">
    <property type="entry name" value="Flavodoxin/NO_synth"/>
</dbReference>
<dbReference type="InterPro" id="IPR001094">
    <property type="entry name" value="Flavdoxin-like"/>
</dbReference>
<dbReference type="GO" id="GO:0003958">
    <property type="term" value="F:NADPH-hemoprotein reductase activity"/>
    <property type="evidence" value="ECO:0007669"/>
    <property type="project" value="UniProtKB-EC"/>
</dbReference>
<evidence type="ECO:0000256" key="7">
    <source>
        <dbReference type="ARBA" id="ARBA00023002"/>
    </source>
</evidence>
<dbReference type="OMA" id="CAPVNRD"/>
<dbReference type="RefSeq" id="XP_028532449.1">
    <property type="nucleotide sequence ID" value="XM_028675907.1"/>
</dbReference>
<dbReference type="InterPro" id="IPR003097">
    <property type="entry name" value="CysJ-like_FAD-binding"/>
</dbReference>
<dbReference type="KEGG" id="prel:PRELSG_0720800"/>
<dbReference type="Pfam" id="PF00258">
    <property type="entry name" value="Flavodoxin_1"/>
    <property type="match status" value="1"/>
</dbReference>
<dbReference type="SUPFAM" id="SSF52343">
    <property type="entry name" value="Ferredoxin reductase-like, C-terminal NADP-linked domain"/>
    <property type="match status" value="1"/>
</dbReference>
<dbReference type="GeneID" id="39735545"/>
<evidence type="ECO:0000313" key="10">
    <source>
        <dbReference type="EMBL" id="CRG99443.1"/>
    </source>
</evidence>
<keyword evidence="7" id="KW-0560">Oxidoreductase</keyword>
<evidence type="ECO:0000313" key="11">
    <source>
        <dbReference type="Proteomes" id="UP000220158"/>
    </source>
</evidence>
<evidence type="ECO:0000256" key="4">
    <source>
        <dbReference type="ARBA" id="ARBA00022643"/>
    </source>
</evidence>
<comment type="cofactor">
    <cofactor evidence="2">
        <name>FAD</name>
        <dbReference type="ChEBI" id="CHEBI:57692"/>
    </cofactor>
</comment>
<dbReference type="Gene3D" id="2.40.30.10">
    <property type="entry name" value="Translation factors"/>
    <property type="match status" value="1"/>
</dbReference>
<dbReference type="InterPro" id="IPR017938">
    <property type="entry name" value="Riboflavin_synthase-like_b-brl"/>
</dbReference>
<dbReference type="SUPFAM" id="SSF52218">
    <property type="entry name" value="Flavoproteins"/>
    <property type="match status" value="1"/>
</dbReference>
<dbReference type="EMBL" id="LN835302">
    <property type="protein sequence ID" value="CRG99443.1"/>
    <property type="molecule type" value="Genomic_DNA"/>
</dbReference>
<evidence type="ECO:0000256" key="5">
    <source>
        <dbReference type="ARBA" id="ARBA00022827"/>
    </source>
</evidence>
<feature type="domain" description="Flavodoxin-like" evidence="9">
    <location>
        <begin position="57"/>
        <end position="200"/>
    </location>
</feature>
<dbReference type="PANTHER" id="PTHR19384">
    <property type="entry name" value="NITRIC OXIDE SYNTHASE-RELATED"/>
    <property type="match status" value="1"/>
</dbReference>
<dbReference type="PANTHER" id="PTHR19384:SF17">
    <property type="entry name" value="NADPH--CYTOCHROME P450 REDUCTASE"/>
    <property type="match status" value="1"/>
</dbReference>
<dbReference type="OrthoDB" id="1688044at2759"/>
<dbReference type="Gene3D" id="3.40.50.360">
    <property type="match status" value="1"/>
</dbReference>
<dbReference type="InterPro" id="IPR029039">
    <property type="entry name" value="Flavoprotein-like_sf"/>
</dbReference>
<evidence type="ECO:0000256" key="2">
    <source>
        <dbReference type="ARBA" id="ARBA00001974"/>
    </source>
</evidence>
<gene>
    <name evidence="10" type="ORF">PRELSG_0720800</name>
</gene>
<dbReference type="AlphaFoldDB" id="A0A1J1H3G9"/>
<dbReference type="InterPro" id="IPR023173">
    <property type="entry name" value="NADPH_Cyt_P450_Rdtase_alpha"/>
</dbReference>
<dbReference type="Gene3D" id="3.40.50.80">
    <property type="entry name" value="Nucleotide-binding domain of ferredoxin-NADP reductase (FNR) module"/>
    <property type="match status" value="1"/>
</dbReference>
<keyword evidence="11" id="KW-1185">Reference proteome</keyword>
<dbReference type="InterPro" id="IPR001709">
    <property type="entry name" value="Flavoprot_Pyr_Nucl_cyt_Rdtase"/>
</dbReference>
<dbReference type="PRINTS" id="PR00369">
    <property type="entry name" value="FLAVODOXIN"/>
</dbReference>
<dbReference type="SUPFAM" id="SSF63380">
    <property type="entry name" value="Riboflavin synthase domain-like"/>
    <property type="match status" value="1"/>
</dbReference>